<evidence type="ECO:0000313" key="4">
    <source>
        <dbReference type="Proteomes" id="UP000315750"/>
    </source>
</evidence>
<dbReference type="Pfam" id="PF02080">
    <property type="entry name" value="TrkA_C"/>
    <property type="match status" value="1"/>
</dbReference>
<name>A0A518AWR3_9BACT</name>
<dbReference type="GO" id="GO:0006813">
    <property type="term" value="P:potassium ion transport"/>
    <property type="evidence" value="ECO:0007669"/>
    <property type="project" value="InterPro"/>
</dbReference>
<dbReference type="Gene3D" id="3.30.70.1450">
    <property type="entry name" value="Regulator of K+ conductance, C-terminal domain"/>
    <property type="match status" value="1"/>
</dbReference>
<dbReference type="InterPro" id="IPR006037">
    <property type="entry name" value="RCK_C"/>
</dbReference>
<dbReference type="GO" id="GO:0008324">
    <property type="term" value="F:monoatomic cation transmembrane transporter activity"/>
    <property type="evidence" value="ECO:0007669"/>
    <property type="project" value="InterPro"/>
</dbReference>
<protein>
    <submittedName>
        <fullName evidence="3">TrkA-C domain protein</fullName>
    </submittedName>
</protein>
<gene>
    <name evidence="3" type="ORF">Pan181_53820</name>
</gene>
<proteinExistence type="predicted"/>
<keyword evidence="1" id="KW-1133">Transmembrane helix</keyword>
<feature type="transmembrane region" description="Helical" evidence="1">
    <location>
        <begin position="6"/>
        <end position="27"/>
    </location>
</feature>
<dbReference type="OrthoDB" id="369355at2"/>
<dbReference type="EMBL" id="CP036278">
    <property type="protein sequence ID" value="QDU59141.1"/>
    <property type="molecule type" value="Genomic_DNA"/>
</dbReference>
<feature type="transmembrane region" description="Helical" evidence="1">
    <location>
        <begin position="101"/>
        <end position="119"/>
    </location>
</feature>
<dbReference type="Proteomes" id="UP000315750">
    <property type="component" value="Chromosome"/>
</dbReference>
<dbReference type="InterPro" id="IPR036721">
    <property type="entry name" value="RCK_C_sf"/>
</dbReference>
<accession>A0A518AWR3</accession>
<reference evidence="3 4" key="1">
    <citation type="submission" date="2019-02" db="EMBL/GenBank/DDBJ databases">
        <title>Deep-cultivation of Planctomycetes and their phenomic and genomic characterization uncovers novel biology.</title>
        <authorList>
            <person name="Wiegand S."/>
            <person name="Jogler M."/>
            <person name="Boedeker C."/>
            <person name="Pinto D."/>
            <person name="Vollmers J."/>
            <person name="Rivas-Marin E."/>
            <person name="Kohn T."/>
            <person name="Peeters S.H."/>
            <person name="Heuer A."/>
            <person name="Rast P."/>
            <person name="Oberbeckmann S."/>
            <person name="Bunk B."/>
            <person name="Jeske O."/>
            <person name="Meyerdierks A."/>
            <person name="Storesund J.E."/>
            <person name="Kallscheuer N."/>
            <person name="Luecker S."/>
            <person name="Lage O.M."/>
            <person name="Pohl T."/>
            <person name="Merkel B.J."/>
            <person name="Hornburger P."/>
            <person name="Mueller R.-W."/>
            <person name="Bruemmer F."/>
            <person name="Labrenz M."/>
            <person name="Spormann A.M."/>
            <person name="Op den Camp H."/>
            <person name="Overmann J."/>
            <person name="Amann R."/>
            <person name="Jetten M.S.M."/>
            <person name="Mascher T."/>
            <person name="Medema M.H."/>
            <person name="Devos D.P."/>
            <person name="Kaster A.-K."/>
            <person name="Ovreas L."/>
            <person name="Rohde M."/>
            <person name="Galperin M.Y."/>
            <person name="Jogler C."/>
        </authorList>
    </citation>
    <scope>NUCLEOTIDE SEQUENCE [LARGE SCALE GENOMIC DNA]</scope>
    <source>
        <strain evidence="3 4">Pan181</strain>
    </source>
</reference>
<dbReference type="SUPFAM" id="SSF116726">
    <property type="entry name" value="TrkA C-terminal domain-like"/>
    <property type="match status" value="1"/>
</dbReference>
<keyword evidence="1" id="KW-0472">Membrane</keyword>
<sequence>MFAVYSTLIVFAVSLIVIRVATVGLAMTGISKDLAHFQALSAFTGSGFTTKESEDIVNHPVRRRIVMHLMLLGHIGVVLAIPSVILSFLDMGGSDNRTGELSIRLAVLSGGLVLLLLLATSNQIERMMWGINTWAFKKLGSLELHDYTRLLRVGHDYVISKMQVHQGEWIAGHTLQELALNHEGVLVLGVERPTGEYLGAPRGSTRLQAGDCLVVYGRQESLLSLVQREAGIEGNIEHMLAVTRQLDEHQAESDDTPN</sequence>
<dbReference type="RefSeq" id="WP_145251847.1">
    <property type="nucleotide sequence ID" value="NZ_CP036278.1"/>
</dbReference>
<evidence type="ECO:0000313" key="3">
    <source>
        <dbReference type="EMBL" id="QDU59141.1"/>
    </source>
</evidence>
<keyword evidence="1" id="KW-0812">Transmembrane</keyword>
<evidence type="ECO:0000259" key="2">
    <source>
        <dbReference type="PROSITE" id="PS51202"/>
    </source>
</evidence>
<feature type="transmembrane region" description="Helical" evidence="1">
    <location>
        <begin position="69"/>
        <end position="89"/>
    </location>
</feature>
<dbReference type="AlphaFoldDB" id="A0A518AWR3"/>
<organism evidence="3 4">
    <name type="scientific">Aeoliella mucimassa</name>
    <dbReference type="NCBI Taxonomy" id="2527972"/>
    <lineage>
        <taxon>Bacteria</taxon>
        <taxon>Pseudomonadati</taxon>
        <taxon>Planctomycetota</taxon>
        <taxon>Planctomycetia</taxon>
        <taxon>Pirellulales</taxon>
        <taxon>Lacipirellulaceae</taxon>
        <taxon>Aeoliella</taxon>
    </lineage>
</organism>
<evidence type="ECO:0000256" key="1">
    <source>
        <dbReference type="SAM" id="Phobius"/>
    </source>
</evidence>
<keyword evidence="4" id="KW-1185">Reference proteome</keyword>
<dbReference type="KEGG" id="amuc:Pan181_53820"/>
<feature type="domain" description="RCK C-terminal" evidence="2">
    <location>
        <begin position="145"/>
        <end position="231"/>
    </location>
</feature>
<dbReference type="PROSITE" id="PS51202">
    <property type="entry name" value="RCK_C"/>
    <property type="match status" value="1"/>
</dbReference>